<evidence type="ECO:0000256" key="4">
    <source>
        <dbReference type="ARBA" id="ARBA00022816"/>
    </source>
</evidence>
<keyword evidence="2 8" id="KW-0813">Transport</keyword>
<evidence type="ECO:0000256" key="2">
    <source>
        <dbReference type="ARBA" id="ARBA00022448"/>
    </source>
</evidence>
<protein>
    <recommendedName>
        <fullName evidence="1 8">Protein Rev</fullName>
    </recommendedName>
    <alternativeName>
        <fullName evidence="7 8">Regulator of expression of viral proteins</fullName>
    </alternativeName>
</protein>
<comment type="function">
    <text evidence="8">Escorts unspliced or incompletely spliced viral pre-mRNAs (late transcripts) out of the nucleus of infected cells. These pre-mRNAs carry a recognition sequence called Rev responsive element (RRE) located in the env gene, that is not present in fully spliced viral mRNAs (early transcripts). This function is essential since most viral proteins are translated from unspliced or partially spliced pre-mRNAs which cannot exit the nucleus by the pathway used by fully processed cellular mRNAs.</text>
</comment>
<reference evidence="10 11" key="1">
    <citation type="journal article" date="2010" name="Infect. Genet. Evol.">
        <title>Extensive survey on the prevalence and genetic diversity of SIVs in primate bushmeat provides insights into risks for potential new cross-species transmissions.</title>
        <authorList>
            <person name="Aghokeng A.F."/>
            <person name="Ayouba A."/>
            <person name="Mpoudi-Ngole E."/>
            <person name="Loul S."/>
            <person name="Liegeois F."/>
            <person name="Delaporte E."/>
            <person name="Peeters M."/>
        </authorList>
    </citation>
    <scope>NUCLEOTIDE SEQUENCE [LARGE SCALE GENOMIC DNA]</scope>
    <source>
        <strain evidence="10">SIVdeb04CMPF3061</strain>
    </source>
</reference>
<comment type="subunit">
    <text evidence="8">Homomultimer; when bound to the RRE. Multimeric assembly is essential for activity.</text>
</comment>
<evidence type="ECO:0000256" key="8">
    <source>
        <dbReference type="RuleBase" id="RU364044"/>
    </source>
</evidence>
<dbReference type="Gene3D" id="6.10.140.630">
    <property type="match status" value="1"/>
</dbReference>
<comment type="subcellular location">
    <subcellularLocation>
        <location evidence="8">Host cytoplasm</location>
    </subcellularLocation>
    <subcellularLocation>
        <location evidence="8">Host nucleus</location>
        <location evidence="8">Host nucleolus</location>
    </subcellularLocation>
</comment>
<keyword evidence="4 8" id="KW-0509">mRNA transport</keyword>
<dbReference type="InterPro" id="IPR000625">
    <property type="entry name" value="REV_protein"/>
</dbReference>
<sequence>MAHAGGRGELQNLLRAIAAIKILYQSRVVSRIFSSTDPFPEGGSRASRRRRRRRWRQHQETVDSLAARILESYLGRPAAAVELALPDLQELHLAADEGSRDPARTNI</sequence>
<organismHost>
    <name type="scientific">Cercopithecidae</name>
    <name type="common">Old World monkeys</name>
    <dbReference type="NCBI Taxonomy" id="9527"/>
</organismHost>
<evidence type="ECO:0000256" key="9">
    <source>
        <dbReference type="SAM" id="MobiDB-lite"/>
    </source>
</evidence>
<feature type="compositionally biased region" description="Basic residues" evidence="9">
    <location>
        <begin position="46"/>
        <end position="56"/>
    </location>
</feature>
<organismHost>
    <name type="scientific">Pan troglodytes</name>
    <name type="common">Chimpanzee</name>
    <dbReference type="NCBI Taxonomy" id="9598"/>
</organismHost>
<dbReference type="GO" id="GO:0003723">
    <property type="term" value="F:RNA binding"/>
    <property type="evidence" value="ECO:0007669"/>
    <property type="project" value="UniProtKB-KW"/>
</dbReference>
<evidence type="ECO:0000256" key="7">
    <source>
        <dbReference type="ARBA" id="ARBA00031496"/>
    </source>
</evidence>
<dbReference type="GO" id="GO:0030430">
    <property type="term" value="C:host cell cytoplasm"/>
    <property type="evidence" value="ECO:0007669"/>
    <property type="project" value="UniProtKB-SubCell"/>
</dbReference>
<dbReference type="GO" id="GO:0051028">
    <property type="term" value="P:mRNA transport"/>
    <property type="evidence" value="ECO:0007669"/>
    <property type="project" value="UniProtKB-KW"/>
</dbReference>
<evidence type="ECO:0000256" key="5">
    <source>
        <dbReference type="ARBA" id="ARBA00022884"/>
    </source>
</evidence>
<feature type="region of interest" description="Disordered" evidence="9">
    <location>
        <begin position="34"/>
        <end position="57"/>
    </location>
</feature>
<name>D5G2S0_SIV</name>
<dbReference type="Proteomes" id="UP000248007">
    <property type="component" value="Segment"/>
</dbReference>
<evidence type="ECO:0000313" key="10">
    <source>
        <dbReference type="EMBL" id="ADF42567.1"/>
    </source>
</evidence>
<dbReference type="GO" id="GO:0044196">
    <property type="term" value="C:host cell nucleolus"/>
    <property type="evidence" value="ECO:0007669"/>
    <property type="project" value="UniProtKB-SubCell"/>
</dbReference>
<evidence type="ECO:0000313" key="11">
    <source>
        <dbReference type="Proteomes" id="UP000248007"/>
    </source>
</evidence>
<dbReference type="GO" id="GO:0003700">
    <property type="term" value="F:DNA-binding transcription factor activity"/>
    <property type="evidence" value="ECO:0007669"/>
    <property type="project" value="InterPro"/>
</dbReference>
<organism evidence="10 11">
    <name type="scientific">Simian immunodeficiency virus</name>
    <name type="common">SIV</name>
    <dbReference type="NCBI Taxonomy" id="11723"/>
    <lineage>
        <taxon>Viruses</taxon>
        <taxon>Riboviria</taxon>
        <taxon>Pararnavirae</taxon>
        <taxon>Artverviricota</taxon>
        <taxon>Revtraviricetes</taxon>
        <taxon>Ortervirales</taxon>
        <taxon>Retroviridae</taxon>
        <taxon>Orthoretrovirinae</taxon>
        <taxon>Lentivirus</taxon>
        <taxon>Lentivirus simimdef</taxon>
    </lineage>
</organism>
<evidence type="ECO:0000256" key="6">
    <source>
        <dbReference type="ARBA" id="ARBA00023200"/>
    </source>
</evidence>
<keyword evidence="3 8" id="KW-1048">Host nucleus</keyword>
<keyword evidence="6 8" id="KW-1035">Host cytoplasm</keyword>
<gene>
    <name evidence="8 10" type="primary">rev</name>
</gene>
<keyword evidence="5 8" id="KW-0694">RNA-binding</keyword>
<dbReference type="Pfam" id="PF00424">
    <property type="entry name" value="REV"/>
    <property type="match status" value="1"/>
</dbReference>
<evidence type="ECO:0000256" key="1">
    <source>
        <dbReference type="ARBA" id="ARBA00020269"/>
    </source>
</evidence>
<accession>D5G2S0</accession>
<proteinExistence type="predicted"/>
<dbReference type="EMBL" id="FJ919724">
    <property type="protein sequence ID" value="ADF42567.1"/>
    <property type="molecule type" value="Genomic_DNA"/>
</dbReference>
<evidence type="ECO:0000256" key="3">
    <source>
        <dbReference type="ARBA" id="ARBA00022562"/>
    </source>
</evidence>